<name>A0A2P2NIP6_RHIMU</name>
<proteinExistence type="predicted"/>
<reference evidence="1" key="1">
    <citation type="submission" date="2018-02" db="EMBL/GenBank/DDBJ databases">
        <title>Rhizophora mucronata_Transcriptome.</title>
        <authorList>
            <person name="Meera S.P."/>
            <person name="Sreeshan A."/>
            <person name="Augustine A."/>
        </authorList>
    </citation>
    <scope>NUCLEOTIDE SEQUENCE</scope>
    <source>
        <tissue evidence="1">Leaf</tissue>
    </source>
</reference>
<protein>
    <submittedName>
        <fullName evidence="1">Pentatricopeptide repeat-containing protein At5g06540 family</fullName>
    </submittedName>
</protein>
<sequence length="85" mass="9736">MILISEKSEQASMHKSFGFFSLSVLMTKPQLPVLIFQKVIIFLKVMADSALTIGIGFFLRQEMKNKKVDMQLLTEGFLWILTHNS</sequence>
<organism evidence="1">
    <name type="scientific">Rhizophora mucronata</name>
    <name type="common">Asiatic mangrove</name>
    <dbReference type="NCBI Taxonomy" id="61149"/>
    <lineage>
        <taxon>Eukaryota</taxon>
        <taxon>Viridiplantae</taxon>
        <taxon>Streptophyta</taxon>
        <taxon>Embryophyta</taxon>
        <taxon>Tracheophyta</taxon>
        <taxon>Spermatophyta</taxon>
        <taxon>Magnoliopsida</taxon>
        <taxon>eudicotyledons</taxon>
        <taxon>Gunneridae</taxon>
        <taxon>Pentapetalae</taxon>
        <taxon>rosids</taxon>
        <taxon>fabids</taxon>
        <taxon>Malpighiales</taxon>
        <taxon>Rhizophoraceae</taxon>
        <taxon>Rhizophora</taxon>
    </lineage>
</organism>
<dbReference type="AlphaFoldDB" id="A0A2P2NIP6"/>
<evidence type="ECO:0000313" key="1">
    <source>
        <dbReference type="EMBL" id="MBX42313.1"/>
    </source>
</evidence>
<dbReference type="EMBL" id="GGEC01061829">
    <property type="protein sequence ID" value="MBX42313.1"/>
    <property type="molecule type" value="Transcribed_RNA"/>
</dbReference>
<accession>A0A2P2NIP6</accession>